<evidence type="ECO:0000313" key="2">
    <source>
        <dbReference type="EMBL" id="AFE07036.1"/>
    </source>
</evidence>
<name>H8MWA0_CORCM</name>
<feature type="domain" description="VOC" evidence="1">
    <location>
        <begin position="24"/>
        <end position="140"/>
    </location>
</feature>
<dbReference type="InterPro" id="IPR037523">
    <property type="entry name" value="VOC_core"/>
</dbReference>
<dbReference type="Gene3D" id="3.10.180.10">
    <property type="entry name" value="2,3-Dihydroxybiphenyl 1,2-Dioxygenase, domain 1"/>
    <property type="match status" value="1"/>
</dbReference>
<gene>
    <name evidence="2" type="ordered locus">COCOR_06645</name>
</gene>
<accession>H8MWA0</accession>
<dbReference type="InterPro" id="IPR004360">
    <property type="entry name" value="Glyas_Fos-R_dOase_dom"/>
</dbReference>
<protein>
    <submittedName>
        <fullName evidence="2">Glyoxalase family protein</fullName>
    </submittedName>
</protein>
<dbReference type="HOGENOM" id="CLU_2047160_0_0_7"/>
<sequence>MAPVCVAPIHRSGQTAAPMDKPQTMRSFVKLLVTDAQASVRFYEGLGFERIASDPPILRLQWGGESDVYLVSHPSSLKLEGRKGMGVLVGFRAGSDGVDAVAAKAAALGAHVEGPTVQPWYTREIVVTDPDGYRLNFIEPA</sequence>
<reference evidence="3" key="2">
    <citation type="submission" date="2012-03" db="EMBL/GenBank/DDBJ databases">
        <title>Genome sequence of the fruiting myxobacterium Corallococcus coralloides DSM 2259.</title>
        <authorList>
            <person name="Huntley S."/>
            <person name="Zhang Y."/>
            <person name="Treuner-Lange A."/>
            <person name="Sensen C.W."/>
            <person name="Sogaard-Andersen L."/>
        </authorList>
    </citation>
    <scope>NUCLEOTIDE SEQUENCE [LARGE SCALE GENOMIC DNA]</scope>
    <source>
        <strain evidence="3">ATCC 25202 / DSM 2259 / NBRC 100086 / M2</strain>
    </source>
</reference>
<dbReference type="Pfam" id="PF00903">
    <property type="entry name" value="Glyoxalase"/>
    <property type="match status" value="1"/>
</dbReference>
<dbReference type="PANTHER" id="PTHR36503:SF1">
    <property type="entry name" value="BLR2520 PROTEIN"/>
    <property type="match status" value="1"/>
</dbReference>
<proteinExistence type="predicted"/>
<dbReference type="AlphaFoldDB" id="H8MWA0"/>
<dbReference type="EMBL" id="CP003389">
    <property type="protein sequence ID" value="AFE07036.1"/>
    <property type="molecule type" value="Genomic_DNA"/>
</dbReference>
<evidence type="ECO:0000313" key="3">
    <source>
        <dbReference type="Proteomes" id="UP000007587"/>
    </source>
</evidence>
<dbReference type="STRING" id="1144275.COCOR_06645"/>
<dbReference type="eggNOG" id="COG0346">
    <property type="taxonomic scope" value="Bacteria"/>
</dbReference>
<evidence type="ECO:0000259" key="1">
    <source>
        <dbReference type="PROSITE" id="PS51819"/>
    </source>
</evidence>
<dbReference type="PANTHER" id="PTHR36503">
    <property type="entry name" value="BLR2520 PROTEIN"/>
    <property type="match status" value="1"/>
</dbReference>
<dbReference type="SUPFAM" id="SSF54593">
    <property type="entry name" value="Glyoxalase/Bleomycin resistance protein/Dihydroxybiphenyl dioxygenase"/>
    <property type="match status" value="1"/>
</dbReference>
<reference evidence="2 3" key="1">
    <citation type="journal article" date="2012" name="J. Bacteriol.">
        <title>Complete Genome Sequence of the Fruiting Myxobacterium Corallococcus coralloides DSM 2259.</title>
        <authorList>
            <person name="Huntley S."/>
            <person name="Zhang Y."/>
            <person name="Treuner-Lange A."/>
            <person name="Kneip S."/>
            <person name="Sensen C.W."/>
            <person name="Sogaard-Andersen L."/>
        </authorList>
    </citation>
    <scope>NUCLEOTIDE SEQUENCE [LARGE SCALE GENOMIC DNA]</scope>
    <source>
        <strain evidence="3">ATCC 25202 / DSM 2259 / NBRC 100086 / M2</strain>
    </source>
</reference>
<organism evidence="2 3">
    <name type="scientific">Corallococcus coralloides (strain ATCC 25202 / DSM 2259 / NBRC 100086 / M2)</name>
    <name type="common">Myxococcus coralloides</name>
    <dbReference type="NCBI Taxonomy" id="1144275"/>
    <lineage>
        <taxon>Bacteria</taxon>
        <taxon>Pseudomonadati</taxon>
        <taxon>Myxococcota</taxon>
        <taxon>Myxococcia</taxon>
        <taxon>Myxococcales</taxon>
        <taxon>Cystobacterineae</taxon>
        <taxon>Myxococcaceae</taxon>
        <taxon>Corallococcus</taxon>
    </lineage>
</organism>
<dbReference type="InParanoid" id="H8MWA0"/>
<dbReference type="InterPro" id="IPR029068">
    <property type="entry name" value="Glyas_Bleomycin-R_OHBP_Dase"/>
</dbReference>
<keyword evidence="3" id="KW-1185">Reference proteome</keyword>
<dbReference type="Proteomes" id="UP000007587">
    <property type="component" value="Chromosome"/>
</dbReference>
<dbReference type="CDD" id="cd06587">
    <property type="entry name" value="VOC"/>
    <property type="match status" value="1"/>
</dbReference>
<dbReference type="KEGG" id="ccx:COCOR_06645"/>
<dbReference type="PROSITE" id="PS51819">
    <property type="entry name" value="VOC"/>
    <property type="match status" value="1"/>
</dbReference>